<protein>
    <submittedName>
        <fullName evidence="1">Uncharacterized protein</fullName>
    </submittedName>
</protein>
<dbReference type="EMBL" id="LN679103">
    <property type="protein sequence ID" value="CEL59577.1"/>
    <property type="molecule type" value="Genomic_DNA"/>
</dbReference>
<sequence>MRLFPGLPSWAHRLVVTVSFSWGITDLAAFAHFQQLRRINFAEHNDSSPSQGAFFLLEALQRIPRRKLTHLSCSFADAAYLRSTWPYFGEFPQLQELRLRVCNPTSCSRRPRLTRLAMTDVRMPLLEEEDIQSMTQALAGFPKLHGLYIGVFTISQGSFLLHWGLHESARRNNPHYDPWASDCKQCRTDALPEALRRAETATMSLAKGAPLLKYVEWLSWFAPMKEGTLAFDIIRDKSTDLITVNSVLYMI</sequence>
<organism evidence="1 2">
    <name type="scientific">Thanatephorus cucumeris (strain AG1-IB / isolate 7/3/14)</name>
    <name type="common">Lettuce bottom rot fungus</name>
    <name type="synonym">Rhizoctonia solani</name>
    <dbReference type="NCBI Taxonomy" id="1108050"/>
    <lineage>
        <taxon>Eukaryota</taxon>
        <taxon>Fungi</taxon>
        <taxon>Dikarya</taxon>
        <taxon>Basidiomycota</taxon>
        <taxon>Agaricomycotina</taxon>
        <taxon>Agaricomycetes</taxon>
        <taxon>Cantharellales</taxon>
        <taxon>Ceratobasidiaceae</taxon>
        <taxon>Rhizoctonia</taxon>
        <taxon>Rhizoctonia solani AG-1</taxon>
    </lineage>
</organism>
<dbReference type="InterPro" id="IPR032675">
    <property type="entry name" value="LRR_dom_sf"/>
</dbReference>
<keyword evidence="2" id="KW-1185">Reference proteome</keyword>
<dbReference type="Proteomes" id="UP000059188">
    <property type="component" value="Unassembled WGS sequence"/>
</dbReference>
<dbReference type="SUPFAM" id="SSF52047">
    <property type="entry name" value="RNI-like"/>
    <property type="match status" value="1"/>
</dbReference>
<accession>A0A0B7FTT6</accession>
<evidence type="ECO:0000313" key="2">
    <source>
        <dbReference type="Proteomes" id="UP000059188"/>
    </source>
</evidence>
<dbReference type="AlphaFoldDB" id="A0A0B7FTT6"/>
<dbReference type="OrthoDB" id="3137819at2759"/>
<reference evidence="1 2" key="1">
    <citation type="submission" date="2014-11" db="EMBL/GenBank/DDBJ databases">
        <authorList>
            <person name="Wibberg Daniel"/>
        </authorList>
    </citation>
    <scope>NUCLEOTIDE SEQUENCE [LARGE SCALE GENOMIC DNA]</scope>
    <source>
        <strain evidence="1">Rhizoctonia solani AG1-IB 7/3/14</strain>
    </source>
</reference>
<gene>
    <name evidence="1" type="ORF">RSOLAG1IB_03510</name>
</gene>
<evidence type="ECO:0000313" key="1">
    <source>
        <dbReference type="EMBL" id="CEL59577.1"/>
    </source>
</evidence>
<dbReference type="Gene3D" id="3.80.10.10">
    <property type="entry name" value="Ribonuclease Inhibitor"/>
    <property type="match status" value="1"/>
</dbReference>
<proteinExistence type="predicted"/>
<name>A0A0B7FTT6_THACB</name>